<evidence type="ECO:0000259" key="1">
    <source>
        <dbReference type="Pfam" id="PF12652"/>
    </source>
</evidence>
<dbReference type="InterPro" id="IPR024207">
    <property type="entry name" value="CotJB_dom"/>
</dbReference>
<name>A0A2T0B270_9CLOT</name>
<dbReference type="RefSeq" id="WP_106064189.1">
    <property type="nucleotide sequence ID" value="NZ_PVXO01000055.1"/>
</dbReference>
<comment type="caution">
    <text evidence="2">The sequence shown here is derived from an EMBL/GenBank/DDBJ whole genome shotgun (WGS) entry which is preliminary data.</text>
</comment>
<feature type="domain" description="Protein CotJB" evidence="1">
    <location>
        <begin position="9"/>
        <end position="83"/>
    </location>
</feature>
<dbReference type="OrthoDB" id="9804099at2"/>
<evidence type="ECO:0000313" key="2">
    <source>
        <dbReference type="EMBL" id="PRR77909.1"/>
    </source>
</evidence>
<protein>
    <submittedName>
        <fullName evidence="2">CotJB protein</fullName>
    </submittedName>
</protein>
<gene>
    <name evidence="2" type="ORF">CLLI_21190</name>
</gene>
<reference evidence="2 3" key="1">
    <citation type="submission" date="2018-03" db="EMBL/GenBank/DDBJ databases">
        <title>Genome sequence of Clostridium liquoris DSM 100320.</title>
        <authorList>
            <person name="Poehlein A."/>
            <person name="Daniel R."/>
        </authorList>
    </citation>
    <scope>NUCLEOTIDE SEQUENCE [LARGE SCALE GENOMIC DNA]</scope>
    <source>
        <strain evidence="2 3">DSM 100320</strain>
    </source>
</reference>
<dbReference type="Pfam" id="PF12652">
    <property type="entry name" value="CotJB"/>
    <property type="match status" value="1"/>
</dbReference>
<dbReference type="Proteomes" id="UP000239706">
    <property type="component" value="Unassembled WGS sequence"/>
</dbReference>
<proteinExistence type="predicted"/>
<organism evidence="2 3">
    <name type="scientific">Clostridium liquoris</name>
    <dbReference type="NCBI Taxonomy" id="1289519"/>
    <lineage>
        <taxon>Bacteria</taxon>
        <taxon>Bacillati</taxon>
        <taxon>Bacillota</taxon>
        <taxon>Clostridia</taxon>
        <taxon>Eubacteriales</taxon>
        <taxon>Clostridiaceae</taxon>
        <taxon>Clostridium</taxon>
    </lineage>
</organism>
<evidence type="ECO:0000313" key="3">
    <source>
        <dbReference type="Proteomes" id="UP000239706"/>
    </source>
</evidence>
<accession>A0A2T0B270</accession>
<keyword evidence="3" id="KW-1185">Reference proteome</keyword>
<sequence>MPKELNKMELLKQITALNFVIEDLSLYLNTHPMDGEALTKYNCCVTQAEALKKEYEKCYGMISEHSSQSPYPWQWICEPWPWEYEANFNLCREEGNTCGLTKKY</sequence>
<dbReference type="EMBL" id="PVXO01000055">
    <property type="protein sequence ID" value="PRR77909.1"/>
    <property type="molecule type" value="Genomic_DNA"/>
</dbReference>
<dbReference type="AlphaFoldDB" id="A0A2T0B270"/>